<proteinExistence type="inferred from homology"/>
<dbReference type="AlphaFoldDB" id="A0A370WVG4"/>
<feature type="signal peptide" evidence="8">
    <location>
        <begin position="1"/>
        <end position="26"/>
    </location>
</feature>
<evidence type="ECO:0000256" key="6">
    <source>
        <dbReference type="RuleBase" id="RU361140"/>
    </source>
</evidence>
<comment type="caution">
    <text evidence="10">The sequence shown here is derived from an EMBL/GenBank/DDBJ whole genome shotgun (WGS) entry which is preliminary data.</text>
</comment>
<keyword evidence="11" id="KW-1185">Reference proteome</keyword>
<evidence type="ECO:0000256" key="2">
    <source>
        <dbReference type="ARBA" id="ARBA00009009"/>
    </source>
</evidence>
<keyword evidence="5 6" id="KW-0046">Antibiotic resistance</keyword>
<dbReference type="InterPro" id="IPR000871">
    <property type="entry name" value="Beta-lactam_class-A"/>
</dbReference>
<evidence type="ECO:0000256" key="8">
    <source>
        <dbReference type="SAM" id="SignalP"/>
    </source>
</evidence>
<dbReference type="GO" id="GO:0030655">
    <property type="term" value="P:beta-lactam antibiotic catabolic process"/>
    <property type="evidence" value="ECO:0007669"/>
    <property type="project" value="InterPro"/>
</dbReference>
<dbReference type="SUPFAM" id="SSF56601">
    <property type="entry name" value="beta-lactamase/transpeptidase-like"/>
    <property type="match status" value="1"/>
</dbReference>
<dbReference type="Pfam" id="PF13354">
    <property type="entry name" value="Beta-lactamase2"/>
    <property type="match status" value="1"/>
</dbReference>
<evidence type="ECO:0000256" key="1">
    <source>
        <dbReference type="ARBA" id="ARBA00001526"/>
    </source>
</evidence>
<dbReference type="NCBIfam" id="NF033103">
    <property type="entry name" value="bla_class_A"/>
    <property type="match status" value="1"/>
</dbReference>
<feature type="domain" description="Beta-lactamase class A catalytic" evidence="9">
    <location>
        <begin position="48"/>
        <end position="264"/>
    </location>
</feature>
<accession>A0A370WVG4</accession>
<dbReference type="PROSITE" id="PS00146">
    <property type="entry name" value="BETA_LACTAMASE_A"/>
    <property type="match status" value="1"/>
</dbReference>
<dbReference type="InterPro" id="IPR012338">
    <property type="entry name" value="Beta-lactam/transpept-like"/>
</dbReference>
<evidence type="ECO:0000256" key="5">
    <source>
        <dbReference type="ARBA" id="ARBA00023251"/>
    </source>
</evidence>
<dbReference type="InterPro" id="IPR006311">
    <property type="entry name" value="TAT_signal"/>
</dbReference>
<sequence>MNRRNLLKGALIGVSALALNPVAAFAAEADDVRAKLAALERKHGGRLGVAVLDTGSGRSVGHRADERFMMCSTFKMLLAAATLDRVDRGAEQLDRHLIFGKDAVLSYAPVTQHHVGLPGMSIADLCKAAVSLSDNTAANVLLANLGGPAAVTAYARQLGDTMTRLDRNEPELNRPSPDHVSDTTTPASMLNNLRTLVLGHVLRDESRKLLTEWLRETTTGKNRLQAGLPAGWVTGDKTGSGYDATNDVAIMWPPQRKPLLVSAYYSAANLDDDARSAVLADVGRIVATM</sequence>
<evidence type="ECO:0000313" key="11">
    <source>
        <dbReference type="Proteomes" id="UP000255334"/>
    </source>
</evidence>
<name>A0A370WVG4_9GAMM</name>
<gene>
    <name evidence="10" type="primary">bla</name>
    <name evidence="10" type="ORF">DWU99_19945</name>
</gene>
<reference evidence="10 11" key="1">
    <citation type="submission" date="2018-07" db="EMBL/GenBank/DDBJ databases">
        <title>Dyella monticola sp. nov. and Dyella psychrodurans sp. nov. isolated from monsoon evergreen broad-leaved forest soil of Dinghu Mountain, China.</title>
        <authorList>
            <person name="Gao Z."/>
            <person name="Qiu L."/>
        </authorList>
    </citation>
    <scope>NUCLEOTIDE SEQUENCE [LARGE SCALE GENOMIC DNA]</scope>
    <source>
        <strain evidence="10 11">4MSK11</strain>
    </source>
</reference>
<dbReference type="PANTHER" id="PTHR35333">
    <property type="entry name" value="BETA-LACTAMASE"/>
    <property type="match status" value="1"/>
</dbReference>
<evidence type="ECO:0000256" key="3">
    <source>
        <dbReference type="ARBA" id="ARBA00012865"/>
    </source>
</evidence>
<dbReference type="EMBL" id="QRBF01000011">
    <property type="protein sequence ID" value="RDS80041.1"/>
    <property type="molecule type" value="Genomic_DNA"/>
</dbReference>
<dbReference type="PRINTS" id="PR00118">
    <property type="entry name" value="BLACTAMASEA"/>
</dbReference>
<dbReference type="Proteomes" id="UP000255334">
    <property type="component" value="Unassembled WGS sequence"/>
</dbReference>
<feature type="chain" id="PRO_5016918259" description="Beta-lactamase" evidence="8">
    <location>
        <begin position="27"/>
        <end position="289"/>
    </location>
</feature>
<organism evidence="10 11">
    <name type="scientific">Dyella psychrodurans</name>
    <dbReference type="NCBI Taxonomy" id="1927960"/>
    <lineage>
        <taxon>Bacteria</taxon>
        <taxon>Pseudomonadati</taxon>
        <taxon>Pseudomonadota</taxon>
        <taxon>Gammaproteobacteria</taxon>
        <taxon>Lysobacterales</taxon>
        <taxon>Rhodanobacteraceae</taxon>
        <taxon>Dyella</taxon>
    </lineage>
</organism>
<dbReference type="InterPro" id="IPR023650">
    <property type="entry name" value="Beta-lactam_class-A_AS"/>
</dbReference>
<comment type="catalytic activity">
    <reaction evidence="1 6">
        <text>a beta-lactam + H2O = a substituted beta-amino acid</text>
        <dbReference type="Rhea" id="RHEA:20401"/>
        <dbReference type="ChEBI" id="CHEBI:15377"/>
        <dbReference type="ChEBI" id="CHEBI:35627"/>
        <dbReference type="ChEBI" id="CHEBI:140347"/>
        <dbReference type="EC" id="3.5.2.6"/>
    </reaction>
</comment>
<comment type="similarity">
    <text evidence="2 6">Belongs to the class-A beta-lactamase family.</text>
</comment>
<dbReference type="GO" id="GO:0046677">
    <property type="term" value="P:response to antibiotic"/>
    <property type="evidence" value="ECO:0007669"/>
    <property type="project" value="UniProtKB-UniRule"/>
</dbReference>
<evidence type="ECO:0000313" key="10">
    <source>
        <dbReference type="EMBL" id="RDS80041.1"/>
    </source>
</evidence>
<keyword evidence="4 6" id="KW-0378">Hydrolase</keyword>
<feature type="compositionally biased region" description="Basic and acidic residues" evidence="7">
    <location>
        <begin position="166"/>
        <end position="181"/>
    </location>
</feature>
<dbReference type="PROSITE" id="PS51318">
    <property type="entry name" value="TAT"/>
    <property type="match status" value="1"/>
</dbReference>
<evidence type="ECO:0000256" key="4">
    <source>
        <dbReference type="ARBA" id="ARBA00022801"/>
    </source>
</evidence>
<protein>
    <recommendedName>
        <fullName evidence="3 6">Beta-lactamase</fullName>
        <ecNumber evidence="3 6">3.5.2.6</ecNumber>
    </recommendedName>
</protein>
<evidence type="ECO:0000259" key="9">
    <source>
        <dbReference type="Pfam" id="PF13354"/>
    </source>
</evidence>
<evidence type="ECO:0000256" key="7">
    <source>
        <dbReference type="SAM" id="MobiDB-lite"/>
    </source>
</evidence>
<dbReference type="EC" id="3.5.2.6" evidence="3 6"/>
<dbReference type="RefSeq" id="WP_115479858.1">
    <property type="nucleotide sequence ID" value="NZ_QRBF01000011.1"/>
</dbReference>
<dbReference type="PANTHER" id="PTHR35333:SF3">
    <property type="entry name" value="BETA-LACTAMASE-TYPE TRANSPEPTIDASE FOLD CONTAINING PROTEIN"/>
    <property type="match status" value="1"/>
</dbReference>
<dbReference type="Gene3D" id="3.40.710.10">
    <property type="entry name" value="DD-peptidase/beta-lactamase superfamily"/>
    <property type="match status" value="1"/>
</dbReference>
<dbReference type="InterPro" id="IPR045155">
    <property type="entry name" value="Beta-lactam_cat"/>
</dbReference>
<keyword evidence="8" id="KW-0732">Signal</keyword>
<dbReference type="GO" id="GO:0008800">
    <property type="term" value="F:beta-lactamase activity"/>
    <property type="evidence" value="ECO:0007669"/>
    <property type="project" value="UniProtKB-UniRule"/>
</dbReference>
<dbReference type="OrthoDB" id="9784149at2"/>
<feature type="region of interest" description="Disordered" evidence="7">
    <location>
        <begin position="166"/>
        <end position="186"/>
    </location>
</feature>